<keyword evidence="3" id="KW-0963">Cytoplasm</keyword>
<dbReference type="CDD" id="cd01215">
    <property type="entry name" value="PTB_Dab"/>
    <property type="match status" value="1"/>
</dbReference>
<evidence type="ECO:0000256" key="5">
    <source>
        <dbReference type="ARBA" id="ARBA00022782"/>
    </source>
</evidence>
<protein>
    <submittedName>
        <fullName evidence="9">PID domain-containing protein</fullName>
    </submittedName>
</protein>
<comment type="subcellular location">
    <subcellularLocation>
        <location evidence="1">Cytoplasm</location>
    </subcellularLocation>
</comment>
<dbReference type="SUPFAM" id="SSF50729">
    <property type="entry name" value="PH domain-like"/>
    <property type="match status" value="1"/>
</dbReference>
<dbReference type="PANTHER" id="PTHR47695:SF3">
    <property type="entry name" value="PID DOMAIN-CONTAINING PROTEIN"/>
    <property type="match status" value="1"/>
</dbReference>
<dbReference type="SMART" id="SM00462">
    <property type="entry name" value="PTB"/>
    <property type="match status" value="1"/>
</dbReference>
<feature type="compositionally biased region" description="Basic and acidic residues" evidence="6">
    <location>
        <begin position="54"/>
        <end position="63"/>
    </location>
</feature>
<name>A0A915PCN1_9BILA</name>
<dbReference type="AlphaFoldDB" id="A0A915PCN1"/>
<feature type="domain" description="PID" evidence="7">
    <location>
        <begin position="146"/>
        <end position="272"/>
    </location>
</feature>
<sequence length="623" mass="68685">MKKSREKRGKETFEKWTFSGASAPNERLTPLFCVNICACCGSYYNRVETFCKGSERSREETRKGAMVGFQQQRRLREEQQGVEETVQEGATTNGAGSTAAAGQQQQQHGSSASGRANSPRARLAMLKRSSTKCKALSNNDPFRFQGNGVDFKGKLIGVRDVDEARGDAMCAEAMRLAKAAVKSAGHHKQRIILNISIEGLKVKDEKTQTVLHNFPVSRISFIARDTTDARAFGFIYSCSDNKYKFYGIKTTQTADRAVLSIRDMFQIVFEMKKAHLAEVKQKQEEQQNRGEELHIYKTGFDIYEVLFEAYEAPYQKLQEAETADGVRIDNGVAVADLLDLESELHNIEQGYNQLQNIPTFAEDSWPTNDLFATVQPSSPFLPTSTGTVAPLPPPPVSSFAQKNLSDPFDYSSNLRSPPVFSPPAIAPFNTFNAQQPSSLPPTAVWSYLEALAPSTNNRPIAFSETNPFASSLKDDTVARIGIDPFDTKQAQQVLKGSASYNLPATISWSTNENTVPPSGTDPRIFSQWTEKKRVSTLEEAFNKLVDMDTLISSPEIKKNPFSELMNPPKKLSTGAVGSNATVTTPTTMMTGSPHAPCIPARPSAPLVISTTSNNDPFNDEFFN</sequence>
<organism evidence="8 9">
    <name type="scientific">Setaria digitata</name>
    <dbReference type="NCBI Taxonomy" id="48799"/>
    <lineage>
        <taxon>Eukaryota</taxon>
        <taxon>Metazoa</taxon>
        <taxon>Ecdysozoa</taxon>
        <taxon>Nematoda</taxon>
        <taxon>Chromadorea</taxon>
        <taxon>Rhabditida</taxon>
        <taxon>Spirurina</taxon>
        <taxon>Spiruromorpha</taxon>
        <taxon>Filarioidea</taxon>
        <taxon>Setariidae</taxon>
        <taxon>Setaria</taxon>
    </lineage>
</organism>
<dbReference type="PANTHER" id="PTHR47695">
    <property type="entry name" value="PID DOMAIN-CONTAINING PROTEIN"/>
    <property type="match status" value="1"/>
</dbReference>
<proteinExistence type="predicted"/>
<dbReference type="InterPro" id="IPR048561">
    <property type="entry name" value="Dab_PTB"/>
</dbReference>
<accession>A0A915PCN1</accession>
<dbReference type="Gene3D" id="2.30.29.30">
    <property type="entry name" value="Pleckstrin-homology domain (PH domain)/Phosphotyrosine-binding domain (PTB)"/>
    <property type="match status" value="1"/>
</dbReference>
<dbReference type="WBParaSite" id="sdigi.contig11.g1164.t1">
    <property type="protein sequence ID" value="sdigi.contig11.g1164.t1"/>
    <property type="gene ID" value="sdigi.contig11.g1164"/>
</dbReference>
<keyword evidence="4" id="KW-0597">Phosphoprotein</keyword>
<feature type="compositionally biased region" description="Low complexity" evidence="6">
    <location>
        <begin position="82"/>
        <end position="114"/>
    </location>
</feature>
<dbReference type="InterPro" id="IPR006020">
    <property type="entry name" value="PTB/PI_dom"/>
</dbReference>
<dbReference type="InterPro" id="IPR011993">
    <property type="entry name" value="PH-like_dom_sf"/>
</dbReference>
<feature type="region of interest" description="Disordered" evidence="6">
    <location>
        <begin position="54"/>
        <end position="119"/>
    </location>
</feature>
<evidence type="ECO:0000256" key="1">
    <source>
        <dbReference type="ARBA" id="ARBA00004496"/>
    </source>
</evidence>
<evidence type="ECO:0000259" key="7">
    <source>
        <dbReference type="PROSITE" id="PS01179"/>
    </source>
</evidence>
<keyword evidence="8" id="KW-1185">Reference proteome</keyword>
<evidence type="ECO:0000313" key="8">
    <source>
        <dbReference type="Proteomes" id="UP000887581"/>
    </source>
</evidence>
<evidence type="ECO:0000313" key="9">
    <source>
        <dbReference type="WBParaSite" id="sdigi.contig11.g1164.t1"/>
    </source>
</evidence>
<dbReference type="GO" id="GO:0005737">
    <property type="term" value="C:cytoplasm"/>
    <property type="evidence" value="ECO:0007669"/>
    <property type="project" value="UniProtKB-SubCell"/>
</dbReference>
<dbReference type="Pfam" id="PF00640">
    <property type="entry name" value="PID"/>
    <property type="match status" value="1"/>
</dbReference>
<evidence type="ECO:0000256" key="4">
    <source>
        <dbReference type="ARBA" id="ARBA00022553"/>
    </source>
</evidence>
<evidence type="ECO:0000256" key="6">
    <source>
        <dbReference type="SAM" id="MobiDB-lite"/>
    </source>
</evidence>
<dbReference type="Proteomes" id="UP000887581">
    <property type="component" value="Unplaced"/>
</dbReference>
<reference evidence="9" key="1">
    <citation type="submission" date="2022-11" db="UniProtKB">
        <authorList>
            <consortium name="WormBaseParasite"/>
        </authorList>
    </citation>
    <scope>IDENTIFICATION</scope>
</reference>
<evidence type="ECO:0000256" key="2">
    <source>
        <dbReference type="ARBA" id="ARBA00022473"/>
    </source>
</evidence>
<evidence type="ECO:0000256" key="3">
    <source>
        <dbReference type="ARBA" id="ARBA00022490"/>
    </source>
</evidence>
<keyword evidence="5" id="KW-0221">Differentiation</keyword>
<keyword evidence="2" id="KW-0217">Developmental protein</keyword>
<dbReference type="GO" id="GO:0030154">
    <property type="term" value="P:cell differentiation"/>
    <property type="evidence" value="ECO:0007669"/>
    <property type="project" value="UniProtKB-KW"/>
</dbReference>
<dbReference type="PROSITE" id="PS01179">
    <property type="entry name" value="PID"/>
    <property type="match status" value="1"/>
</dbReference>